<dbReference type="EMBL" id="JARBDR010000813">
    <property type="protein sequence ID" value="KAJ8306452.1"/>
    <property type="molecule type" value="Genomic_DNA"/>
</dbReference>
<comment type="caution">
    <text evidence="3">The sequence shown here is derived from an EMBL/GenBank/DDBJ whole genome shotgun (WGS) entry which is preliminary data.</text>
</comment>
<dbReference type="InterPro" id="IPR001283">
    <property type="entry name" value="CRISP-related"/>
</dbReference>
<dbReference type="CDD" id="cd05380">
    <property type="entry name" value="CAP_euk"/>
    <property type="match status" value="2"/>
</dbReference>
<dbReference type="Pfam" id="PF00188">
    <property type="entry name" value="CAP"/>
    <property type="match status" value="2"/>
</dbReference>
<evidence type="ECO:0000259" key="2">
    <source>
        <dbReference type="PROSITE" id="PS51670"/>
    </source>
</evidence>
<dbReference type="InterPro" id="IPR014044">
    <property type="entry name" value="CAP_dom"/>
</dbReference>
<protein>
    <recommendedName>
        <fullName evidence="2">ShKT domain-containing protein</fullName>
    </recommendedName>
</protein>
<sequence>MRINRLTSNKKLKQNRILIFSGGRVVPVTRFKHILLKLHNKYRQMAGASNMNKMVWDDSLSEQAKIWIHHCEFKHKYGPGENLAFDSRVKSIGRYIKDALQQWHEENKGYDYDGKDCHPSGSCHYTQMVWAQTYKVGCAMEICRSMYARGQRVNNAWFLACFYDPKGNDATEYPFLKGKPCSKCKGKQKMKLAHSTARKQLKSNSDYQKRHYDLKAKKRAFKPGDAVWLYDNTRKVGVCQKLTSKWKGPYVVTKQIDDTTYFVRKSLKLPSKAYHIDRLLKYRVIFLNILVLIKTEVIPIDKYKQQLLDLHNDYRSIQHGSDMQELTWSNELAQEAQDWIKSCRFEHQKKGRGENLGFQAMPEQTIEQDVNISVKAWYDEIKSYRYGPHSCGSSCHYTQDDSANCAVWLKAGECARNPNYMNTNCRKSCGRC</sequence>
<reference evidence="3 4" key="1">
    <citation type="submission" date="2022-12" db="EMBL/GenBank/DDBJ databases">
        <title>Chromosome-level genome of Tegillarca granosa.</title>
        <authorList>
            <person name="Kim J."/>
        </authorList>
    </citation>
    <scope>NUCLEOTIDE SEQUENCE [LARGE SCALE GENOMIC DNA]</scope>
    <source>
        <strain evidence="3">Teg-2019</strain>
        <tissue evidence="3">Adductor muscle</tissue>
    </source>
</reference>
<accession>A0ABQ9ER88</accession>
<dbReference type="Proteomes" id="UP001217089">
    <property type="component" value="Unassembled WGS sequence"/>
</dbReference>
<gene>
    <name evidence="3" type="ORF">KUTeg_016997</name>
</gene>
<dbReference type="SMART" id="SM00198">
    <property type="entry name" value="SCP"/>
    <property type="match status" value="2"/>
</dbReference>
<feature type="domain" description="ShKT" evidence="2">
    <location>
        <begin position="395"/>
        <end position="432"/>
    </location>
</feature>
<dbReference type="InterPro" id="IPR002413">
    <property type="entry name" value="V5_allergen-like"/>
</dbReference>
<evidence type="ECO:0000313" key="3">
    <source>
        <dbReference type="EMBL" id="KAJ8306452.1"/>
    </source>
</evidence>
<name>A0ABQ9ER88_TEGGR</name>
<comment type="caution">
    <text evidence="1">Lacks conserved residue(s) required for the propagation of feature annotation.</text>
</comment>
<dbReference type="PANTHER" id="PTHR10334">
    <property type="entry name" value="CYSTEINE-RICH SECRETORY PROTEIN-RELATED"/>
    <property type="match status" value="1"/>
</dbReference>
<dbReference type="PRINTS" id="PR00838">
    <property type="entry name" value="V5ALLERGEN"/>
</dbReference>
<organism evidence="3 4">
    <name type="scientific">Tegillarca granosa</name>
    <name type="common">Malaysian cockle</name>
    <name type="synonym">Anadara granosa</name>
    <dbReference type="NCBI Taxonomy" id="220873"/>
    <lineage>
        <taxon>Eukaryota</taxon>
        <taxon>Metazoa</taxon>
        <taxon>Spiralia</taxon>
        <taxon>Lophotrochozoa</taxon>
        <taxon>Mollusca</taxon>
        <taxon>Bivalvia</taxon>
        <taxon>Autobranchia</taxon>
        <taxon>Pteriomorphia</taxon>
        <taxon>Arcoida</taxon>
        <taxon>Arcoidea</taxon>
        <taxon>Arcidae</taxon>
        <taxon>Tegillarca</taxon>
    </lineage>
</organism>
<dbReference type="SMART" id="SM00254">
    <property type="entry name" value="ShKT"/>
    <property type="match status" value="1"/>
</dbReference>
<evidence type="ECO:0000313" key="4">
    <source>
        <dbReference type="Proteomes" id="UP001217089"/>
    </source>
</evidence>
<proteinExistence type="predicted"/>
<dbReference type="SUPFAM" id="SSF55797">
    <property type="entry name" value="PR-1-like"/>
    <property type="match status" value="2"/>
</dbReference>
<dbReference type="PROSITE" id="PS51670">
    <property type="entry name" value="SHKT"/>
    <property type="match status" value="1"/>
</dbReference>
<dbReference type="Gene3D" id="3.40.33.10">
    <property type="entry name" value="CAP"/>
    <property type="match status" value="2"/>
</dbReference>
<dbReference type="PRINTS" id="PR00837">
    <property type="entry name" value="V5TPXLIKE"/>
</dbReference>
<dbReference type="InterPro" id="IPR003582">
    <property type="entry name" value="ShKT_dom"/>
</dbReference>
<evidence type="ECO:0000256" key="1">
    <source>
        <dbReference type="PROSITE-ProRule" id="PRU01005"/>
    </source>
</evidence>
<keyword evidence="4" id="KW-1185">Reference proteome</keyword>
<dbReference type="InterPro" id="IPR035940">
    <property type="entry name" value="CAP_sf"/>
</dbReference>